<evidence type="ECO:0000313" key="2">
    <source>
        <dbReference type="EMBL" id="QOQ99339.1"/>
    </source>
</evidence>
<keyword evidence="1" id="KW-1133">Transmembrane helix</keyword>
<dbReference type="AlphaFoldDB" id="A0A7M1MEF1"/>
<keyword evidence="1" id="KW-0812">Transmembrane</keyword>
<feature type="transmembrane region" description="Helical" evidence="1">
    <location>
        <begin position="572"/>
        <end position="595"/>
    </location>
</feature>
<dbReference type="Pfam" id="PF13576">
    <property type="entry name" value="Pentapeptide_3"/>
    <property type="match status" value="2"/>
</dbReference>
<evidence type="ECO:0000256" key="1">
    <source>
        <dbReference type="SAM" id="Phobius"/>
    </source>
</evidence>
<name>A0A7M1MEF1_CAMLA</name>
<dbReference type="InterPro" id="IPR001646">
    <property type="entry name" value="5peptide_repeat"/>
</dbReference>
<organism evidence="2 3">
    <name type="scientific">Campylobacter lari</name>
    <dbReference type="NCBI Taxonomy" id="201"/>
    <lineage>
        <taxon>Bacteria</taxon>
        <taxon>Pseudomonadati</taxon>
        <taxon>Campylobacterota</taxon>
        <taxon>Epsilonproteobacteria</taxon>
        <taxon>Campylobacterales</taxon>
        <taxon>Campylobacteraceae</taxon>
        <taxon>Campylobacter</taxon>
    </lineage>
</organism>
<dbReference type="Proteomes" id="UP000594890">
    <property type="component" value="Chromosome"/>
</dbReference>
<dbReference type="EMBL" id="CP063088">
    <property type="protein sequence ID" value="QOQ99339.1"/>
    <property type="molecule type" value="Genomic_DNA"/>
</dbReference>
<feature type="transmembrane region" description="Helical" evidence="1">
    <location>
        <begin position="646"/>
        <end position="669"/>
    </location>
</feature>
<protein>
    <submittedName>
        <fullName evidence="2">Pentapeptide repeat-containing protein</fullName>
    </submittedName>
</protein>
<evidence type="ECO:0000313" key="3">
    <source>
        <dbReference type="Proteomes" id="UP000594890"/>
    </source>
</evidence>
<keyword evidence="1" id="KW-0472">Membrane</keyword>
<reference evidence="2 3" key="1">
    <citation type="submission" date="2020-10" db="EMBL/GenBank/DDBJ databases">
        <title>Campylobacter and Helicobacter PacBio genomes.</title>
        <authorList>
            <person name="Lane C."/>
        </authorList>
    </citation>
    <scope>NUCLEOTIDE SEQUENCE [LARGE SCALE GENOMIC DNA]</scope>
    <source>
        <strain evidence="2 3">2014D-0218</strain>
    </source>
</reference>
<feature type="transmembrane region" description="Helical" evidence="1">
    <location>
        <begin position="676"/>
        <end position="695"/>
    </location>
</feature>
<feature type="transmembrane region" description="Helical" evidence="1">
    <location>
        <begin position="512"/>
        <end position="532"/>
    </location>
</feature>
<feature type="transmembrane region" description="Helical" evidence="1">
    <location>
        <begin position="615"/>
        <end position="640"/>
    </location>
</feature>
<sequence length="746" mass="86471">MEEFDKELAQYGILAKNAQKLIEKERVCVFGNAEIETIDIKILQEKDIKCLDIKSKKIKNIIFVKDISLDMFFSGVTFTNEIKTDSKFTGELDFSGCTFKEEVNFEQANFKNFLCAHTTFEKQVSFLSAVFGNTENKKEISFSNVTFLNSAIFTNAIFNSDMDFYKVFFQKRLSFSRAKFNCNKAKFNIECKDEAWFIGVAGKNITIIESNFENNLTLGVTFDLLNIIDSEILKDLTLNNSTGNNIGIINSTIEKNTDLSFLSANNISLNNSTFKGEISLSINNFTLTQNINFKDITFGKLYIPKELFVKSVNFERCIFLQDMNFKDYTFNEVAFNTCTFKESAYFNNSNFTKGVDFHECEFEKTACFYGVKFDETPNFSQAIFKGSLNVVNTNLNFTFDDLQDRIKQEYEDFNKDKNEKDKKSLDKFANDFRDSFRTFKNALIKDNNLLDASNFHKYELYCKEIELKENWNNRETKTTARKSSLHLKYFIDSLLLGFYRKLSDHHTDFLKVFNNIVLLVALYSVFLFIGGYEDNLKSYQYSDNPLDNNSSLTNAFKDIKNSIIESPFVQEYSLFIVMFFLGLIIVGFLMIFWDILKNIKTIYEVIKNEICIKEIIFCVLNLVAYFLVLLVVLIYLNIYIPKSQDSLVVLSNIGIFFVFIIFYLWLVYLKSLALRSVFVVASYIIVIIVLGISISILNPFIGKIFNDEQDFRNPIFVYITFAYTILMILILFSFQKTARKNSIVPS</sequence>
<feature type="transmembrane region" description="Helical" evidence="1">
    <location>
        <begin position="715"/>
        <end position="734"/>
    </location>
</feature>
<gene>
    <name evidence="2" type="ORF">HW242_06450</name>
</gene>
<accession>A0A7M1MEF1</accession>
<proteinExistence type="predicted"/>
<dbReference type="Gene3D" id="2.160.20.80">
    <property type="entry name" value="E3 ubiquitin-protein ligase SopA"/>
    <property type="match status" value="1"/>
</dbReference>